<dbReference type="OMA" id="CALPCWR"/>
<keyword evidence="2" id="KW-1185">Reference proteome</keyword>
<protein>
    <submittedName>
        <fullName evidence="1">Uncharacterized protein</fullName>
    </submittedName>
</protein>
<name>A0A0D2ZTV1_BRAOL</name>
<dbReference type="EnsemblPlants" id="Bo01144s010.1">
    <property type="protein sequence ID" value="Bo01144s010.1"/>
    <property type="gene ID" value="Bo01144s010"/>
</dbReference>
<dbReference type="Proteomes" id="UP000032141">
    <property type="component" value="Unassembled WGS sequence"/>
</dbReference>
<organism evidence="1 2">
    <name type="scientific">Brassica oleracea var. oleracea</name>
    <dbReference type="NCBI Taxonomy" id="109376"/>
    <lineage>
        <taxon>Eukaryota</taxon>
        <taxon>Viridiplantae</taxon>
        <taxon>Streptophyta</taxon>
        <taxon>Embryophyta</taxon>
        <taxon>Tracheophyta</taxon>
        <taxon>Spermatophyta</taxon>
        <taxon>Magnoliopsida</taxon>
        <taxon>eudicotyledons</taxon>
        <taxon>Gunneridae</taxon>
        <taxon>Pentapetalae</taxon>
        <taxon>rosids</taxon>
        <taxon>malvids</taxon>
        <taxon>Brassicales</taxon>
        <taxon>Brassicaceae</taxon>
        <taxon>Brassiceae</taxon>
        <taxon>Brassica</taxon>
    </lineage>
</organism>
<dbReference type="PROSITE" id="PS51257">
    <property type="entry name" value="PROKAR_LIPOPROTEIN"/>
    <property type="match status" value="1"/>
</dbReference>
<dbReference type="HOGENOM" id="CLU_2691229_0_0_1"/>
<evidence type="ECO:0000313" key="2">
    <source>
        <dbReference type="Proteomes" id="UP000032141"/>
    </source>
</evidence>
<reference evidence="1" key="1">
    <citation type="journal article" date="2014" name="Genome Biol.">
        <title>Transcriptome and methylome profiling reveals relics of genome dominance in the mesopolyploid Brassica oleracea.</title>
        <authorList>
            <person name="Parkin I.A."/>
            <person name="Koh C."/>
            <person name="Tang H."/>
            <person name="Robinson S.J."/>
            <person name="Kagale S."/>
            <person name="Clarke W.E."/>
            <person name="Town C.D."/>
            <person name="Nixon J."/>
            <person name="Krishnakumar V."/>
            <person name="Bidwell S.L."/>
            <person name="Denoeud F."/>
            <person name="Belcram H."/>
            <person name="Links M.G."/>
            <person name="Just J."/>
            <person name="Clarke C."/>
            <person name="Bender T."/>
            <person name="Huebert T."/>
            <person name="Mason A.S."/>
            <person name="Pires J.C."/>
            <person name="Barker G."/>
            <person name="Moore J."/>
            <person name="Walley P.G."/>
            <person name="Manoli S."/>
            <person name="Batley J."/>
            <person name="Edwards D."/>
            <person name="Nelson M.N."/>
            <person name="Wang X."/>
            <person name="Paterson A.H."/>
            <person name="King G."/>
            <person name="Bancroft I."/>
            <person name="Chalhoub B."/>
            <person name="Sharpe A.G."/>
        </authorList>
    </citation>
    <scope>NUCLEOTIDE SEQUENCE [LARGE SCALE GENOMIC DNA]</scope>
    <source>
        <strain evidence="1">cv. TO1000</strain>
    </source>
</reference>
<dbReference type="AlphaFoldDB" id="A0A0D2ZTV1"/>
<reference evidence="1" key="2">
    <citation type="submission" date="2015-06" db="UniProtKB">
        <authorList>
            <consortium name="EnsemblPlants"/>
        </authorList>
    </citation>
    <scope>IDENTIFICATION</scope>
</reference>
<evidence type="ECO:0000313" key="1">
    <source>
        <dbReference type="EnsemblPlants" id="Bo01144s010.1"/>
    </source>
</evidence>
<dbReference type="Gramene" id="Bo01144s010.1">
    <property type="protein sequence ID" value="Bo01144s010.1"/>
    <property type="gene ID" value="Bo01144s010"/>
</dbReference>
<sequence length="74" mass="8367">MRSRELSCSKSEQSGMPIGQIGGVSCALPCWRVPSEKWSSSPTGEVDLVLKHQQTQLKKMSFHLRRTQIHIKDD</sequence>
<proteinExistence type="predicted"/>
<accession>A0A0D2ZTV1</accession>